<evidence type="ECO:0000259" key="2">
    <source>
        <dbReference type="PROSITE" id="PS50011"/>
    </source>
</evidence>
<dbReference type="Proteomes" id="UP001153069">
    <property type="component" value="Unassembled WGS sequence"/>
</dbReference>
<dbReference type="AlphaFoldDB" id="A0A9N8HM20"/>
<name>A0A9N8HM20_9STRA</name>
<keyword evidence="1" id="KW-0067">ATP-binding</keyword>
<dbReference type="PROSITE" id="PS00107">
    <property type="entry name" value="PROTEIN_KINASE_ATP"/>
    <property type="match status" value="1"/>
</dbReference>
<accession>A0A9N8HM20</accession>
<dbReference type="InterPro" id="IPR011009">
    <property type="entry name" value="Kinase-like_dom_sf"/>
</dbReference>
<keyword evidence="1" id="KW-0547">Nucleotide-binding</keyword>
<feature type="domain" description="Protein kinase" evidence="2">
    <location>
        <begin position="130"/>
        <end position="430"/>
    </location>
</feature>
<feature type="binding site" evidence="1">
    <location>
        <position position="161"/>
    </location>
    <ligand>
        <name>ATP</name>
        <dbReference type="ChEBI" id="CHEBI:30616"/>
    </ligand>
</feature>
<dbReference type="PANTHER" id="PTHR44167">
    <property type="entry name" value="OVARIAN-SPECIFIC SERINE/THREONINE-PROTEIN KINASE LOK-RELATED"/>
    <property type="match status" value="1"/>
</dbReference>
<comment type="caution">
    <text evidence="3">The sequence shown here is derived from an EMBL/GenBank/DDBJ whole genome shotgun (WGS) entry which is preliminary data.</text>
</comment>
<organism evidence="3 4">
    <name type="scientific">Seminavis robusta</name>
    <dbReference type="NCBI Taxonomy" id="568900"/>
    <lineage>
        <taxon>Eukaryota</taxon>
        <taxon>Sar</taxon>
        <taxon>Stramenopiles</taxon>
        <taxon>Ochrophyta</taxon>
        <taxon>Bacillariophyta</taxon>
        <taxon>Bacillariophyceae</taxon>
        <taxon>Bacillariophycidae</taxon>
        <taxon>Naviculales</taxon>
        <taxon>Naviculaceae</taxon>
        <taxon>Seminavis</taxon>
    </lineage>
</organism>
<reference evidence="3" key="1">
    <citation type="submission" date="2020-06" db="EMBL/GenBank/DDBJ databases">
        <authorList>
            <consortium name="Plant Systems Biology data submission"/>
        </authorList>
    </citation>
    <scope>NUCLEOTIDE SEQUENCE</scope>
    <source>
        <strain evidence="3">D6</strain>
    </source>
</reference>
<keyword evidence="3" id="KW-0418">Kinase</keyword>
<sequence>MMMRKIFNDDRVGSYLQRSEDSFFEDVHGAMFSDSGNRDESGPTELFRDVPLPLVESKPRRCSEILFRFKKTLAGVLQRKKICPQQVTATSLTAEERDRLLETSRALKEIGPLHQNLDESHLVNRIGDEYLISGVLGSGSFGIVLNGRRPTESSKNDVAIKVLVKSDLASIADLQAVNSEICVLRHHGNSHPNIIGFRETIHGPENIYIVLEKSQVSLQQLWHLHSNMFATQPNLFQVITRGILKAVAYLHDVGISHNDLHPGNILICTELDSQRNLNEGRVIETTDIRLCDFGMARMADDYNGMSLLNEKSPILLPRGGLGRPLNRAPETATQSLYDSKKQDVWSLGCILFEINLHWTGVEDWEDTILQSRKNPKAMQRKMAQILKKAQRIPIDGNGPKLMHDLLFKQLLVMNPKKRVSAGQALNHPWFDFEY</sequence>
<dbReference type="GO" id="GO:0044773">
    <property type="term" value="P:mitotic DNA damage checkpoint signaling"/>
    <property type="evidence" value="ECO:0007669"/>
    <property type="project" value="TreeGrafter"/>
</dbReference>
<dbReference type="GO" id="GO:0005634">
    <property type="term" value="C:nucleus"/>
    <property type="evidence" value="ECO:0007669"/>
    <property type="project" value="TreeGrafter"/>
</dbReference>
<dbReference type="GO" id="GO:0005524">
    <property type="term" value="F:ATP binding"/>
    <property type="evidence" value="ECO:0007669"/>
    <property type="project" value="UniProtKB-UniRule"/>
</dbReference>
<dbReference type="SUPFAM" id="SSF56112">
    <property type="entry name" value="Protein kinase-like (PK-like)"/>
    <property type="match status" value="1"/>
</dbReference>
<evidence type="ECO:0000256" key="1">
    <source>
        <dbReference type="PROSITE-ProRule" id="PRU10141"/>
    </source>
</evidence>
<proteinExistence type="predicted"/>
<dbReference type="Pfam" id="PF00069">
    <property type="entry name" value="Pkinase"/>
    <property type="match status" value="1"/>
</dbReference>
<gene>
    <name evidence="3" type="ORF">SEMRO_716_G191870.1</name>
</gene>
<keyword evidence="4" id="KW-1185">Reference proteome</keyword>
<dbReference type="InterPro" id="IPR000719">
    <property type="entry name" value="Prot_kinase_dom"/>
</dbReference>
<dbReference type="OrthoDB" id="190564at2759"/>
<dbReference type="InterPro" id="IPR017441">
    <property type="entry name" value="Protein_kinase_ATP_BS"/>
</dbReference>
<evidence type="ECO:0000313" key="3">
    <source>
        <dbReference type="EMBL" id="CAB9515443.1"/>
    </source>
</evidence>
<dbReference type="PANTHER" id="PTHR44167:SF24">
    <property type="entry name" value="SERINE_THREONINE-PROTEIN KINASE CHK2"/>
    <property type="match status" value="1"/>
</dbReference>
<dbReference type="Gene3D" id="3.30.200.20">
    <property type="entry name" value="Phosphorylase Kinase, domain 1"/>
    <property type="match status" value="1"/>
</dbReference>
<dbReference type="GO" id="GO:0004674">
    <property type="term" value="F:protein serine/threonine kinase activity"/>
    <property type="evidence" value="ECO:0007669"/>
    <property type="project" value="TreeGrafter"/>
</dbReference>
<evidence type="ECO:0000313" key="4">
    <source>
        <dbReference type="Proteomes" id="UP001153069"/>
    </source>
</evidence>
<dbReference type="Gene3D" id="1.10.510.10">
    <property type="entry name" value="Transferase(Phosphotransferase) domain 1"/>
    <property type="match status" value="1"/>
</dbReference>
<protein>
    <submittedName>
        <fullName evidence="3">Mitogen-activated protein kinase HOG1</fullName>
    </submittedName>
</protein>
<dbReference type="PROSITE" id="PS50011">
    <property type="entry name" value="PROTEIN_KINASE_DOM"/>
    <property type="match status" value="1"/>
</dbReference>
<dbReference type="EMBL" id="CAICTM010000715">
    <property type="protein sequence ID" value="CAB9515443.1"/>
    <property type="molecule type" value="Genomic_DNA"/>
</dbReference>
<keyword evidence="3" id="KW-0808">Transferase</keyword>